<feature type="transmembrane region" description="Helical" evidence="2">
    <location>
        <begin position="207"/>
        <end position="226"/>
    </location>
</feature>
<organism evidence="4 5">
    <name type="scientific">Paenibacillus darwinianus</name>
    <dbReference type="NCBI Taxonomy" id="1380763"/>
    <lineage>
        <taxon>Bacteria</taxon>
        <taxon>Bacillati</taxon>
        <taxon>Bacillota</taxon>
        <taxon>Bacilli</taxon>
        <taxon>Bacillales</taxon>
        <taxon>Paenibacillaceae</taxon>
        <taxon>Paenibacillus</taxon>
    </lineage>
</organism>
<feature type="transmembrane region" description="Helical" evidence="2">
    <location>
        <begin position="57"/>
        <end position="77"/>
    </location>
</feature>
<evidence type="ECO:0000313" key="4">
    <source>
        <dbReference type="EMBL" id="EXX85327.1"/>
    </source>
</evidence>
<feature type="region of interest" description="Disordered" evidence="1">
    <location>
        <begin position="378"/>
        <end position="452"/>
    </location>
</feature>
<feature type="region of interest" description="Disordered" evidence="1">
    <location>
        <begin position="85"/>
        <end position="108"/>
    </location>
</feature>
<proteinExistence type="predicted"/>
<dbReference type="OrthoDB" id="2640165at2"/>
<dbReference type="EMBL" id="JFHU01000232">
    <property type="protein sequence ID" value="EXX85327.1"/>
    <property type="molecule type" value="Genomic_DNA"/>
</dbReference>
<gene>
    <name evidence="4" type="ORF">BG53_08825</name>
</gene>
<protein>
    <recommendedName>
        <fullName evidence="3">DUF4097 domain-containing protein</fullName>
    </recommendedName>
</protein>
<feature type="transmembrane region" description="Helical" evidence="2">
    <location>
        <begin position="6"/>
        <end position="26"/>
    </location>
</feature>
<keyword evidence="2" id="KW-1133">Transmembrane helix</keyword>
<dbReference type="Proteomes" id="UP000053750">
    <property type="component" value="Unassembled WGS sequence"/>
</dbReference>
<evidence type="ECO:0000256" key="2">
    <source>
        <dbReference type="SAM" id="Phobius"/>
    </source>
</evidence>
<sequence>MPLTGIKRFWAALLSFTVPGAGQLYIGRIRTGLTLLLSAVTVTVAIVYYAGVSGGRHALLLVYLGLAVPVLYFYSMYDILQATSRRTPPPDSNPNAEGTDAEPDADADVGTAPAAARAQGLGLIGAGLLLLLLVRPTETAGRWLLPVGDYLPAAGLLVIGVVLYAKRGISMYRLGRVTAAVAIVAVGAILLWDQIKGRNDIALLIHWWPALLIMLGIEIVAVSIGVRTTRKQLSFDAGGLALAAVIAVTALGVTQFNALPFNWIDQWKVDVGGLTGFGEEKGFQYTKNPVAFDLPEGARDLVIDNPNGKVTMREGDVDGIRVETVVWVDIVDQAEADKIAEKSVIEISGDEKVTVSAKGEPFGVNGGGKPRMNLVVTVPRTPNPKRGANALPELGSAGTDAGTADNGAAGPNSTTAEMTAPTAPGEKPAPKPPVQERPSGEESVPEPERKAGLQTITIRVMNGPIDAAGLNADERVTVETANGEIALRDIRAAVKATTKNGGVEAFDIAGDAEIETFNGTIRAERIGGSAIVSTVNGSVKLAAVAGDIEADTKNGAITVDGAQRALLADTLNGRIEVRSATVGGTWDIGSAVGEIALFVPENGDYDVSGAVTFGDIETDLPLKVSKKTITGEIGEGTYRIGIDANSSIAVKRYQS</sequence>
<feature type="transmembrane region" description="Helical" evidence="2">
    <location>
        <begin position="33"/>
        <end position="51"/>
    </location>
</feature>
<feature type="transmembrane region" description="Helical" evidence="2">
    <location>
        <begin position="143"/>
        <end position="165"/>
    </location>
</feature>
<dbReference type="AlphaFoldDB" id="A0A9W5W6K5"/>
<feature type="compositionally biased region" description="Low complexity" evidence="1">
    <location>
        <begin position="395"/>
        <end position="410"/>
    </location>
</feature>
<name>A0A9W5W6K5_9BACL</name>
<dbReference type="InterPro" id="IPR025164">
    <property type="entry name" value="Toastrack_DUF4097"/>
</dbReference>
<reference evidence="4 5" key="1">
    <citation type="submission" date="2014-02" db="EMBL/GenBank/DDBJ databases">
        <title>Genome sequence of Paenibacillus darwinianus reveals adaptive mechanisms for survival in Antarctic soils.</title>
        <authorList>
            <person name="Dsouza M."/>
            <person name="Taylor M.W."/>
            <person name="Turner S.J."/>
            <person name="Aislabie J."/>
        </authorList>
    </citation>
    <scope>NUCLEOTIDE SEQUENCE [LARGE SCALE GENOMIC DNA]</scope>
    <source>
        <strain evidence="4 5">CE1</strain>
    </source>
</reference>
<feature type="transmembrane region" description="Helical" evidence="2">
    <location>
        <begin position="233"/>
        <end position="253"/>
    </location>
</feature>
<evidence type="ECO:0000256" key="1">
    <source>
        <dbReference type="SAM" id="MobiDB-lite"/>
    </source>
</evidence>
<dbReference type="Pfam" id="PF13349">
    <property type="entry name" value="DUF4097"/>
    <property type="match status" value="1"/>
</dbReference>
<comment type="caution">
    <text evidence="4">The sequence shown here is derived from an EMBL/GenBank/DDBJ whole genome shotgun (WGS) entry which is preliminary data.</text>
</comment>
<feature type="transmembrane region" description="Helical" evidence="2">
    <location>
        <begin position="177"/>
        <end position="195"/>
    </location>
</feature>
<keyword evidence="2" id="KW-0812">Transmembrane</keyword>
<keyword evidence="5" id="KW-1185">Reference proteome</keyword>
<accession>A0A9W5W6K5</accession>
<evidence type="ECO:0000313" key="5">
    <source>
        <dbReference type="Proteomes" id="UP000053750"/>
    </source>
</evidence>
<feature type="domain" description="DUF4097" evidence="3">
    <location>
        <begin position="349"/>
        <end position="646"/>
    </location>
</feature>
<evidence type="ECO:0000259" key="3">
    <source>
        <dbReference type="Pfam" id="PF13349"/>
    </source>
</evidence>
<dbReference type="RefSeq" id="WP_036584337.1">
    <property type="nucleotide sequence ID" value="NZ_KK082172.1"/>
</dbReference>
<keyword evidence="2" id="KW-0472">Membrane</keyword>